<dbReference type="PANTHER" id="PTHR33477">
    <property type="entry name" value="P-LOOP NTPASE DOMAIN-CONTAINING PROTEIN LPA1 HOMOLOG 1"/>
    <property type="match status" value="1"/>
</dbReference>
<evidence type="ECO:0000313" key="2">
    <source>
        <dbReference type="EMBL" id="KAL0907609.1"/>
    </source>
</evidence>
<dbReference type="InterPro" id="IPR027417">
    <property type="entry name" value="P-loop_NTPase"/>
</dbReference>
<dbReference type="SUPFAM" id="SSF52540">
    <property type="entry name" value="P-loop containing nucleoside triphosphate hydrolases"/>
    <property type="match status" value="1"/>
</dbReference>
<evidence type="ECO:0000313" key="3">
    <source>
        <dbReference type="Proteomes" id="UP001552299"/>
    </source>
</evidence>
<sequence>MAENPKLMFIVVVDESEKKGDGKEGSFKYTRPVLQSTLQLMGCKARHSFKISRRVFDVMRNNRSNDGFTTFGANISLSDMPEIRSDKESSHEVLHHNSIEENVDKISSRQFELYKRHSTIIVTRPTFLNVVCEALSAYKYVGPNQMADLLLACRIRERKQSVTILLCGTSGCGKSTLSALLGSRLGITNVISTDSIRHMMRSFADEKENPLLWSSTYHAGECLDPVAIAKAKMKRKAKRLAGASQSFLMEDLPDNSTADKCGRKPPDVGSRTEAIGKKQMAIEGFKAQSEMVIDSLDRLITNWEDQNQSAIVEGVHLNLNFVMGLMKKHPSIIPFMVYITNEEKHKERFAVRAKYMALDPARNKYVKYIHNIRTIQDYLCNRADKHLVPKINNTNVDRSVAAIHATVFSCLRRQEAGEKLYDPVTNTVPIIYEEHRNQCAANSLSSKRMFQLIQGLESSRHLVALVNTDGSVARTWPVDSVNGNMISSSKDGSCEESNMFGHLLICKAEPVNLQFGNFGISAWSNDTGGTSYAGSMDDSRADGTDSMSKYYSSFSSSPKISANSKEPMEEISVSGSEDEADEPPAADSEDDHIYIEDIHEEMEGSVDEESTKSDEEYDDLAMLDGLEDGYSSSDNEPPAANCKRLTNALLREINSVKKIDVLELIQKYQQSLDLFFENSETLNQQSSNFRFHSDRNQTFGDHSLQ</sequence>
<accession>A0ABD0U5E3</accession>
<evidence type="ECO:0000256" key="1">
    <source>
        <dbReference type="SAM" id="MobiDB-lite"/>
    </source>
</evidence>
<feature type="compositionally biased region" description="Acidic residues" evidence="1">
    <location>
        <begin position="576"/>
        <end position="590"/>
    </location>
</feature>
<comment type="caution">
    <text evidence="2">The sequence shown here is derived from an EMBL/GenBank/DDBJ whole genome shotgun (WGS) entry which is preliminary data.</text>
</comment>
<proteinExistence type="predicted"/>
<dbReference type="AlphaFoldDB" id="A0ABD0U5E3"/>
<reference evidence="2 3" key="1">
    <citation type="journal article" date="2024" name="Plant Biotechnol. J.">
        <title>Dendrobium thyrsiflorum genome and its molecular insights into genes involved in important horticultural traits.</title>
        <authorList>
            <person name="Chen B."/>
            <person name="Wang J.Y."/>
            <person name="Zheng P.J."/>
            <person name="Li K.L."/>
            <person name="Liang Y.M."/>
            <person name="Chen X.F."/>
            <person name="Zhang C."/>
            <person name="Zhao X."/>
            <person name="He X."/>
            <person name="Zhang G.Q."/>
            <person name="Liu Z.J."/>
            <person name="Xu Q."/>
        </authorList>
    </citation>
    <scope>NUCLEOTIDE SEQUENCE [LARGE SCALE GENOMIC DNA]</scope>
    <source>
        <strain evidence="2">GZMU011</strain>
    </source>
</reference>
<keyword evidence="3" id="KW-1185">Reference proteome</keyword>
<gene>
    <name evidence="2" type="ORF">M5K25_022028</name>
</gene>
<protein>
    <submittedName>
        <fullName evidence="2">Uncharacterized protein</fullName>
    </submittedName>
</protein>
<dbReference type="PANTHER" id="PTHR33477:SF3">
    <property type="entry name" value="P-LOOP NTPASE DOMAIN-CONTAINING PROTEIN LPA1 HOMOLOG 1"/>
    <property type="match status" value="1"/>
</dbReference>
<name>A0ABD0U5E3_DENTH</name>
<organism evidence="2 3">
    <name type="scientific">Dendrobium thyrsiflorum</name>
    <name type="common">Pinecone-like raceme dendrobium</name>
    <name type="synonym">Orchid</name>
    <dbReference type="NCBI Taxonomy" id="117978"/>
    <lineage>
        <taxon>Eukaryota</taxon>
        <taxon>Viridiplantae</taxon>
        <taxon>Streptophyta</taxon>
        <taxon>Embryophyta</taxon>
        <taxon>Tracheophyta</taxon>
        <taxon>Spermatophyta</taxon>
        <taxon>Magnoliopsida</taxon>
        <taxon>Liliopsida</taxon>
        <taxon>Asparagales</taxon>
        <taxon>Orchidaceae</taxon>
        <taxon>Epidendroideae</taxon>
        <taxon>Malaxideae</taxon>
        <taxon>Dendrobiinae</taxon>
        <taxon>Dendrobium</taxon>
    </lineage>
</organism>
<feature type="region of interest" description="Disordered" evidence="1">
    <location>
        <begin position="555"/>
        <end position="590"/>
    </location>
</feature>
<feature type="compositionally biased region" description="Low complexity" evidence="1">
    <location>
        <begin position="555"/>
        <end position="565"/>
    </location>
</feature>
<dbReference type="Proteomes" id="UP001552299">
    <property type="component" value="Unassembled WGS sequence"/>
</dbReference>
<dbReference type="EMBL" id="JANQDX010000017">
    <property type="protein sequence ID" value="KAL0907609.1"/>
    <property type="molecule type" value="Genomic_DNA"/>
</dbReference>
<dbReference type="Gene3D" id="3.40.50.300">
    <property type="entry name" value="P-loop containing nucleotide triphosphate hydrolases"/>
    <property type="match status" value="1"/>
</dbReference>